<protein>
    <submittedName>
        <fullName evidence="2">Uncharacterized protein</fullName>
    </submittedName>
</protein>
<feature type="compositionally biased region" description="Polar residues" evidence="1">
    <location>
        <begin position="91"/>
        <end position="128"/>
    </location>
</feature>
<feature type="region of interest" description="Disordered" evidence="1">
    <location>
        <begin position="1"/>
        <end position="35"/>
    </location>
</feature>
<dbReference type="Proteomes" id="UP000070700">
    <property type="component" value="Unassembled WGS sequence"/>
</dbReference>
<accession>A0A132BBY7</accession>
<dbReference type="KEGG" id="psco:LY89DRAFT_320947"/>
<dbReference type="InParanoid" id="A0A132BBY7"/>
<feature type="compositionally biased region" description="Polar residues" evidence="1">
    <location>
        <begin position="10"/>
        <end position="35"/>
    </location>
</feature>
<evidence type="ECO:0000256" key="1">
    <source>
        <dbReference type="SAM" id="MobiDB-lite"/>
    </source>
</evidence>
<feature type="region of interest" description="Disordered" evidence="1">
    <location>
        <begin position="65"/>
        <end position="153"/>
    </location>
</feature>
<feature type="compositionally biased region" description="Basic and acidic residues" evidence="1">
    <location>
        <begin position="80"/>
        <end position="90"/>
    </location>
</feature>
<dbReference type="RefSeq" id="XP_018063522.1">
    <property type="nucleotide sequence ID" value="XM_018206715.1"/>
</dbReference>
<dbReference type="EMBL" id="KQ947433">
    <property type="protein sequence ID" value="KUJ09167.1"/>
    <property type="molecule type" value="Genomic_DNA"/>
</dbReference>
<evidence type="ECO:0000313" key="2">
    <source>
        <dbReference type="EMBL" id="KUJ09167.1"/>
    </source>
</evidence>
<reference evidence="2 3" key="1">
    <citation type="submission" date="2015-10" db="EMBL/GenBank/DDBJ databases">
        <title>Full genome of DAOMC 229536 Phialocephala scopiformis, a fungal endophyte of spruce producing the potent anti-insectan compound rugulosin.</title>
        <authorList>
            <consortium name="DOE Joint Genome Institute"/>
            <person name="Walker A.K."/>
            <person name="Frasz S.L."/>
            <person name="Seifert K.A."/>
            <person name="Miller J.D."/>
            <person name="Mondo S.J."/>
            <person name="Labutti K."/>
            <person name="Lipzen A."/>
            <person name="Dockter R."/>
            <person name="Kennedy M."/>
            <person name="Grigoriev I.V."/>
            <person name="Spatafora J.W."/>
        </authorList>
    </citation>
    <scope>NUCLEOTIDE SEQUENCE [LARGE SCALE GENOMIC DNA]</scope>
    <source>
        <strain evidence="2 3">CBS 120377</strain>
    </source>
</reference>
<evidence type="ECO:0000313" key="3">
    <source>
        <dbReference type="Proteomes" id="UP000070700"/>
    </source>
</evidence>
<sequence length="153" mass="16848">MASSVMYYGSQGQNEMTYTSPQTMQPHVNSSYQPSTPLSLYGTSAATYSTGYHSTVPQFQPEQIALPLHNGPGNASPYRSNDHLGADDRNVSSTATFDPTYPMPTQQASPDARTHQNQTFGYGINSQLMPDAPVSDQYVERWNDGNNHQNSQH</sequence>
<keyword evidence="3" id="KW-1185">Reference proteome</keyword>
<dbReference type="GeneID" id="28816441"/>
<dbReference type="AlphaFoldDB" id="A0A132BBY7"/>
<name>A0A132BBY7_MOLSC</name>
<feature type="compositionally biased region" description="Polar residues" evidence="1">
    <location>
        <begin position="144"/>
        <end position="153"/>
    </location>
</feature>
<proteinExistence type="predicted"/>
<gene>
    <name evidence="2" type="ORF">LY89DRAFT_320947</name>
</gene>
<organism evidence="2 3">
    <name type="scientific">Mollisia scopiformis</name>
    <name type="common">Conifer needle endophyte fungus</name>
    <name type="synonym">Phialocephala scopiformis</name>
    <dbReference type="NCBI Taxonomy" id="149040"/>
    <lineage>
        <taxon>Eukaryota</taxon>
        <taxon>Fungi</taxon>
        <taxon>Dikarya</taxon>
        <taxon>Ascomycota</taxon>
        <taxon>Pezizomycotina</taxon>
        <taxon>Leotiomycetes</taxon>
        <taxon>Helotiales</taxon>
        <taxon>Mollisiaceae</taxon>
        <taxon>Mollisia</taxon>
    </lineage>
</organism>